<evidence type="ECO:0000313" key="6">
    <source>
        <dbReference type="EMBL" id="MBF0877918.1"/>
    </source>
</evidence>
<dbReference type="PANTHER" id="PTHR30346:SF0">
    <property type="entry name" value="HCA OPERON TRANSCRIPTIONAL ACTIVATOR HCAR"/>
    <property type="match status" value="1"/>
</dbReference>
<evidence type="ECO:0000313" key="7">
    <source>
        <dbReference type="Proteomes" id="UP000630952"/>
    </source>
</evidence>
<dbReference type="Pfam" id="PF03466">
    <property type="entry name" value="LysR_substrate"/>
    <property type="match status" value="1"/>
</dbReference>
<dbReference type="InterPro" id="IPR036388">
    <property type="entry name" value="WH-like_DNA-bd_sf"/>
</dbReference>
<comment type="caution">
    <text evidence="6">The sequence shown here is derived from an EMBL/GenBank/DDBJ whole genome shotgun (WGS) entry which is preliminary data.</text>
</comment>
<sequence length="311" mass="34177">MRGKVSDYGFNIRDLRRVIAVAEHRSLRQAALALEVDQGTLTRSIQALEHALRIPLFERLRTGARLTATGEAFTKIAASVLEGMDEAMLHLRLRHNGVVGSLRLGLQLSFVQGVVANLFERYQAAYPDVDLQIMDGTRERLLRDVLASRLDAAIVIAGEGWSTRSILLGPERVLAAVARDHPLAARAAVTWSGLSAYFLTLPRRGAGMELRKLALQHGIRPERIMFHDAAIDRLLALVRHGDKILLVTEGATGIRMDGVVFRPVLDEDGPAAFDLALCWRDGESDPVLTHFIELARQTHEDGASFSGVGDV</sequence>
<evidence type="ECO:0000256" key="3">
    <source>
        <dbReference type="ARBA" id="ARBA00023125"/>
    </source>
</evidence>
<dbReference type="InterPro" id="IPR005119">
    <property type="entry name" value="LysR_subst-bd"/>
</dbReference>
<dbReference type="Proteomes" id="UP000630952">
    <property type="component" value="Unassembled WGS sequence"/>
</dbReference>
<proteinExistence type="inferred from homology"/>
<keyword evidence="7" id="KW-1185">Reference proteome</keyword>
<gene>
    <name evidence="6" type="ORF">HKD21_13895</name>
</gene>
<dbReference type="InterPro" id="IPR036390">
    <property type="entry name" value="WH_DNA-bd_sf"/>
</dbReference>
<comment type="similarity">
    <text evidence="1">Belongs to the LysR transcriptional regulatory family.</text>
</comment>
<dbReference type="EMBL" id="JABCQO010000023">
    <property type="protein sequence ID" value="MBF0877918.1"/>
    <property type="molecule type" value="Genomic_DNA"/>
</dbReference>
<reference evidence="6 7" key="2">
    <citation type="submission" date="2020-11" db="EMBL/GenBank/DDBJ databases">
        <title>Description of novel Gluconobacter species.</title>
        <authorList>
            <person name="Cleenwerck I."/>
            <person name="Cnockaert M."/>
            <person name="Borremans W."/>
            <person name="Wieme A.D."/>
            <person name="De Vuyst L."/>
            <person name="Vandamme P."/>
        </authorList>
    </citation>
    <scope>NUCLEOTIDE SEQUENCE [LARGE SCALE GENOMIC DNA]</scope>
    <source>
        <strain evidence="6 7">LMG 27748</strain>
    </source>
</reference>
<keyword evidence="3" id="KW-0238">DNA-binding</keyword>
<dbReference type="CDD" id="cd08414">
    <property type="entry name" value="PBP2_LTTR_aromatics_like"/>
    <property type="match status" value="1"/>
</dbReference>
<evidence type="ECO:0000256" key="1">
    <source>
        <dbReference type="ARBA" id="ARBA00009437"/>
    </source>
</evidence>
<protein>
    <submittedName>
        <fullName evidence="6">LysR family transcriptional regulator</fullName>
    </submittedName>
</protein>
<dbReference type="SUPFAM" id="SSF53850">
    <property type="entry name" value="Periplasmic binding protein-like II"/>
    <property type="match status" value="1"/>
</dbReference>
<dbReference type="InterPro" id="IPR000847">
    <property type="entry name" value="LysR_HTH_N"/>
</dbReference>
<dbReference type="PROSITE" id="PS50931">
    <property type="entry name" value="HTH_LYSR"/>
    <property type="match status" value="1"/>
</dbReference>
<keyword evidence="2" id="KW-0805">Transcription regulation</keyword>
<dbReference type="RefSeq" id="WP_194256198.1">
    <property type="nucleotide sequence ID" value="NZ_JABCQO010000023.1"/>
</dbReference>
<evidence type="ECO:0000259" key="5">
    <source>
        <dbReference type="PROSITE" id="PS50931"/>
    </source>
</evidence>
<dbReference type="PANTHER" id="PTHR30346">
    <property type="entry name" value="TRANSCRIPTIONAL DUAL REGULATOR HCAR-RELATED"/>
    <property type="match status" value="1"/>
</dbReference>
<dbReference type="Gene3D" id="1.10.10.10">
    <property type="entry name" value="Winged helix-like DNA-binding domain superfamily/Winged helix DNA-binding domain"/>
    <property type="match status" value="1"/>
</dbReference>
<dbReference type="Pfam" id="PF00126">
    <property type="entry name" value="HTH_1"/>
    <property type="match status" value="1"/>
</dbReference>
<dbReference type="Gene3D" id="3.40.190.10">
    <property type="entry name" value="Periplasmic binding protein-like II"/>
    <property type="match status" value="2"/>
</dbReference>
<organism evidence="6 7">
    <name type="scientific">Gluconobacter cerevisiae</name>
    <dbReference type="NCBI Taxonomy" id="1379734"/>
    <lineage>
        <taxon>Bacteria</taxon>
        <taxon>Pseudomonadati</taxon>
        <taxon>Pseudomonadota</taxon>
        <taxon>Alphaproteobacteria</taxon>
        <taxon>Acetobacterales</taxon>
        <taxon>Acetobacteraceae</taxon>
        <taxon>Gluconobacter</taxon>
    </lineage>
</organism>
<keyword evidence="4" id="KW-0804">Transcription</keyword>
<evidence type="ECO:0000256" key="4">
    <source>
        <dbReference type="ARBA" id="ARBA00023163"/>
    </source>
</evidence>
<name>A0ABR9YGY2_9PROT</name>
<evidence type="ECO:0000256" key="2">
    <source>
        <dbReference type="ARBA" id="ARBA00023015"/>
    </source>
</evidence>
<dbReference type="SUPFAM" id="SSF46785">
    <property type="entry name" value="Winged helix' DNA-binding domain"/>
    <property type="match status" value="1"/>
</dbReference>
<feature type="domain" description="HTH lysR-type" evidence="5">
    <location>
        <begin position="10"/>
        <end position="67"/>
    </location>
</feature>
<accession>A0ABR9YGY2</accession>
<reference evidence="7" key="1">
    <citation type="submission" date="2020-04" db="EMBL/GenBank/DDBJ databases">
        <title>Description of novel Gluconacetobacter.</title>
        <authorList>
            <person name="Sombolestani A."/>
        </authorList>
    </citation>
    <scope>NUCLEOTIDE SEQUENCE [LARGE SCALE GENOMIC DNA]</scope>
    <source>
        <strain evidence="7">LMG 27748</strain>
    </source>
</reference>